<dbReference type="SUPFAM" id="SSF52540">
    <property type="entry name" value="P-loop containing nucleoside triphosphate hydrolases"/>
    <property type="match status" value="1"/>
</dbReference>
<organism evidence="1 2">
    <name type="scientific">Actinoallomurus vinaceus</name>
    <dbReference type="NCBI Taxonomy" id="1080074"/>
    <lineage>
        <taxon>Bacteria</taxon>
        <taxon>Bacillati</taxon>
        <taxon>Actinomycetota</taxon>
        <taxon>Actinomycetes</taxon>
        <taxon>Streptosporangiales</taxon>
        <taxon>Thermomonosporaceae</taxon>
        <taxon>Actinoallomurus</taxon>
    </lineage>
</organism>
<dbReference type="RefSeq" id="WP_345442616.1">
    <property type="nucleotide sequence ID" value="NZ_BAABHK010000025.1"/>
</dbReference>
<dbReference type="Gene3D" id="3.40.50.300">
    <property type="entry name" value="P-loop containing nucleotide triphosphate hydrolases"/>
    <property type="match status" value="1"/>
</dbReference>
<gene>
    <name evidence="1" type="ORF">GCM10023196_099340</name>
</gene>
<dbReference type="EMBL" id="BAABHK010000025">
    <property type="protein sequence ID" value="GAA4639084.1"/>
    <property type="molecule type" value="Genomic_DNA"/>
</dbReference>
<dbReference type="Pfam" id="PF13469">
    <property type="entry name" value="Sulfotransfer_3"/>
    <property type="match status" value="1"/>
</dbReference>
<protein>
    <submittedName>
        <fullName evidence="1">Sulfotransferase</fullName>
    </submittedName>
</protein>
<evidence type="ECO:0000313" key="2">
    <source>
        <dbReference type="Proteomes" id="UP001501442"/>
    </source>
</evidence>
<sequence length="307" mass="33585">MQPRVIFVGGVSRSGTTLLHRLLGQLPGVVSLGEVSNLWETGLKNGDLCTCGELISSCVFWKEIGERAFGGWGALDLHEMERLRGTIDRVRFLPALLKGKRSDAVQQKAAAYASYYAKIYAAALEVSGARVVVDSSKRASLACCLGMYADIDLKLVHIIRDSRGVAYSCTKHVLRVDSVGGATLGTASPMDTSLNWIVQNLALEILGRKGVSTHMLTYERFIDDPVGLLRELISFAGLSVDEPAMRFLSDDHAVLDTGHSIGGNPMRAQTGRVSLRLDDVWRTHLPRSDRLLVSALTYPLLRRYARG</sequence>
<proteinExistence type="predicted"/>
<reference evidence="2" key="1">
    <citation type="journal article" date="2019" name="Int. J. Syst. Evol. Microbiol.">
        <title>The Global Catalogue of Microorganisms (GCM) 10K type strain sequencing project: providing services to taxonomists for standard genome sequencing and annotation.</title>
        <authorList>
            <consortium name="The Broad Institute Genomics Platform"/>
            <consortium name="The Broad Institute Genome Sequencing Center for Infectious Disease"/>
            <person name="Wu L."/>
            <person name="Ma J."/>
        </authorList>
    </citation>
    <scope>NUCLEOTIDE SEQUENCE [LARGE SCALE GENOMIC DNA]</scope>
    <source>
        <strain evidence="2">JCM 17939</strain>
    </source>
</reference>
<evidence type="ECO:0000313" key="1">
    <source>
        <dbReference type="EMBL" id="GAA4639084.1"/>
    </source>
</evidence>
<dbReference type="Proteomes" id="UP001501442">
    <property type="component" value="Unassembled WGS sequence"/>
</dbReference>
<comment type="caution">
    <text evidence="1">The sequence shown here is derived from an EMBL/GenBank/DDBJ whole genome shotgun (WGS) entry which is preliminary data.</text>
</comment>
<accession>A0ABP8UVE5</accession>
<keyword evidence="2" id="KW-1185">Reference proteome</keyword>
<dbReference type="InterPro" id="IPR027417">
    <property type="entry name" value="P-loop_NTPase"/>
</dbReference>
<name>A0ABP8UVE5_9ACTN</name>